<evidence type="ECO:0000313" key="3">
    <source>
        <dbReference type="EMBL" id="PLS01132.1"/>
    </source>
</evidence>
<gene>
    <name evidence="3" type="ORF">CVD27_27045</name>
</gene>
<keyword evidence="4" id="KW-1185">Reference proteome</keyword>
<protein>
    <recommendedName>
        <fullName evidence="5">Glycosyl hydrolase</fullName>
    </recommendedName>
</protein>
<evidence type="ECO:0000259" key="2">
    <source>
        <dbReference type="Pfam" id="PF20736"/>
    </source>
</evidence>
<name>A0A2N5H6I8_9BACI</name>
<dbReference type="Pfam" id="PF20736">
    <property type="entry name" value="Glyco_hydro127M"/>
    <property type="match status" value="1"/>
</dbReference>
<dbReference type="AlphaFoldDB" id="A0A2N5H6I8"/>
<proteinExistence type="predicted"/>
<feature type="domain" description="Non-reducing end beta-L-arabinofuranosidase-like GH127 middle" evidence="2">
    <location>
        <begin position="389"/>
        <end position="480"/>
    </location>
</feature>
<evidence type="ECO:0000259" key="1">
    <source>
        <dbReference type="Pfam" id="PF07944"/>
    </source>
</evidence>
<dbReference type="Proteomes" id="UP000234950">
    <property type="component" value="Unassembled WGS sequence"/>
</dbReference>
<evidence type="ECO:0000313" key="4">
    <source>
        <dbReference type="Proteomes" id="UP000234950"/>
    </source>
</evidence>
<accession>A0A2N5H6I8</accession>
<evidence type="ECO:0008006" key="5">
    <source>
        <dbReference type="Google" id="ProtNLM"/>
    </source>
</evidence>
<organism evidence="3 4">
    <name type="scientific">Neobacillus cucumis</name>
    <dbReference type="NCBI Taxonomy" id="1740721"/>
    <lineage>
        <taxon>Bacteria</taxon>
        <taxon>Bacillati</taxon>
        <taxon>Bacillota</taxon>
        <taxon>Bacilli</taxon>
        <taxon>Bacillales</taxon>
        <taxon>Bacillaceae</taxon>
        <taxon>Neobacillus</taxon>
    </lineage>
</organism>
<comment type="caution">
    <text evidence="3">The sequence shown here is derived from an EMBL/GenBank/DDBJ whole genome shotgun (WGS) entry which is preliminary data.</text>
</comment>
<dbReference type="Pfam" id="PF07944">
    <property type="entry name" value="Beta-AFase-like_GH127_cat"/>
    <property type="match status" value="1"/>
</dbReference>
<feature type="domain" description="Non-reducing end beta-L-arabinofuranosidase-like GH127 catalytic" evidence="1">
    <location>
        <begin position="96"/>
        <end position="373"/>
    </location>
</feature>
<dbReference type="GO" id="GO:0005975">
    <property type="term" value="P:carbohydrate metabolic process"/>
    <property type="evidence" value="ECO:0007669"/>
    <property type="project" value="InterPro"/>
</dbReference>
<dbReference type="OrthoDB" id="9757939at2"/>
<reference evidence="3 4" key="1">
    <citation type="submission" date="2017-11" db="EMBL/GenBank/DDBJ databases">
        <title>Comparitive Functional Genomics of Dry Heat Resistant strains isolated from the Viking Spacecraft.</title>
        <authorList>
            <person name="Seuylemezian A."/>
            <person name="Cooper K."/>
            <person name="Vaishampayan P."/>
        </authorList>
    </citation>
    <scope>NUCLEOTIDE SEQUENCE [LARGE SCALE GENOMIC DNA]</scope>
    <source>
        <strain evidence="3 4">V32-6</strain>
    </source>
</reference>
<dbReference type="InterPro" id="IPR049046">
    <property type="entry name" value="Beta-AFase-like_GH127_middle"/>
</dbReference>
<sequence length="626" mass="71291">MPNKAPLKETPFLALPLGSIEPDGWLRDQLLLQAEGLTGKLDEFWEDVGPGSGWLGGSGESWERGPYYLDGLLPLAYLLKNDQLIQKVKPWVEWTLGSQRGDGNFGPENVPDWWCRMIMLKVLIMHQEVTNDERVIPFLSRYFQYQLEELKKRPLTDWGQARGGENILCAQWLYNRTEDSYLLELIHLLHEQTLDWTEIFNDFPFWRYQTEFDHRIHVVNVAMGIKEPALYFLISGEAKHQFAARNGIESLMTHHGQMHGMWSGDEWLAGSHPSQGTELCSVVEYMFSLEQLVRILGEGMYADLLERVTFNALPAAISPDWHGHQYDQQVNQVACTLAKRNWTLNGDDSNLFGLEPNFGCCTANMHQGWPKYAMNLWMATVDNGLAAISYAPCTIQAKVANGVDAKVKVLSQYPFRDTISIDLQVSKNAYFSVKLRIPTWCKEPRLLINGQEMTIPCESGFITIERHWETNQTIELTLPMEVKMEKRANYAVGVTRGPLVYVLPISERWEKLRGVEPFADFEIYPETVWNYGLVVDSSNPEASFQVQESKVSKQPFLAKDAPVKLVGTGKRVPHWKMEKNSAGTIPIGPVFSDQLEETITLVPYGSARLRIGEFPLIQSEMAGERK</sequence>
<dbReference type="PANTHER" id="PTHR31151:SF0">
    <property type="entry name" value="PROLINE-TRNA LIGASE (DUF1680)"/>
    <property type="match status" value="1"/>
</dbReference>
<dbReference type="InterPro" id="IPR008928">
    <property type="entry name" value="6-hairpin_glycosidase_sf"/>
</dbReference>
<dbReference type="InterPro" id="IPR012878">
    <property type="entry name" value="Beta-AFase-like_GH127_cat"/>
</dbReference>
<dbReference type="EMBL" id="PGVE01000107">
    <property type="protein sequence ID" value="PLS01132.1"/>
    <property type="molecule type" value="Genomic_DNA"/>
</dbReference>
<dbReference type="PANTHER" id="PTHR31151">
    <property type="entry name" value="PROLINE-TRNA LIGASE (DUF1680)"/>
    <property type="match status" value="1"/>
</dbReference>
<dbReference type="SUPFAM" id="SSF48208">
    <property type="entry name" value="Six-hairpin glycosidases"/>
    <property type="match status" value="1"/>
</dbReference>